<evidence type="ECO:0000313" key="1">
    <source>
        <dbReference type="EMBL" id="KAI9557617.1"/>
    </source>
</evidence>
<accession>A0AAD5KRI4</accession>
<proteinExistence type="predicted"/>
<organism evidence="1 2">
    <name type="scientific">Daphnia sinensis</name>
    <dbReference type="NCBI Taxonomy" id="1820382"/>
    <lineage>
        <taxon>Eukaryota</taxon>
        <taxon>Metazoa</taxon>
        <taxon>Ecdysozoa</taxon>
        <taxon>Arthropoda</taxon>
        <taxon>Crustacea</taxon>
        <taxon>Branchiopoda</taxon>
        <taxon>Diplostraca</taxon>
        <taxon>Cladocera</taxon>
        <taxon>Anomopoda</taxon>
        <taxon>Daphniidae</taxon>
        <taxon>Daphnia</taxon>
        <taxon>Daphnia similis group</taxon>
    </lineage>
</organism>
<name>A0AAD5KRI4_9CRUS</name>
<comment type="caution">
    <text evidence="1">The sequence shown here is derived from an EMBL/GenBank/DDBJ whole genome shotgun (WGS) entry which is preliminary data.</text>
</comment>
<dbReference type="AlphaFoldDB" id="A0AAD5KRI4"/>
<reference evidence="1 2" key="1">
    <citation type="submission" date="2022-05" db="EMBL/GenBank/DDBJ databases">
        <title>A multi-omics perspective on studying reproductive biology in Daphnia sinensis.</title>
        <authorList>
            <person name="Jia J."/>
        </authorList>
    </citation>
    <scope>NUCLEOTIDE SEQUENCE [LARGE SCALE GENOMIC DNA]</scope>
    <source>
        <strain evidence="1 2">WSL</strain>
    </source>
</reference>
<evidence type="ECO:0000313" key="2">
    <source>
        <dbReference type="Proteomes" id="UP000820818"/>
    </source>
</evidence>
<sequence>MAFSAALNSMVSRMEGSAILRFHSTLSLGDFSPPNFANQWKRGISAARRQSTMAGYAR</sequence>
<keyword evidence="2" id="KW-1185">Reference proteome</keyword>
<dbReference type="EMBL" id="WJBH02000006">
    <property type="protein sequence ID" value="KAI9557617.1"/>
    <property type="molecule type" value="Genomic_DNA"/>
</dbReference>
<dbReference type="Proteomes" id="UP000820818">
    <property type="component" value="Linkage Group LG6"/>
</dbReference>
<protein>
    <submittedName>
        <fullName evidence="1">Uncharacterized protein</fullName>
    </submittedName>
</protein>
<gene>
    <name evidence="1" type="ORF">GHT06_017445</name>
</gene>